<evidence type="ECO:0000313" key="1">
    <source>
        <dbReference type="EMBL" id="PNU00377.1"/>
    </source>
</evidence>
<dbReference type="KEGG" id="cthd:CDO33_13815"/>
<comment type="caution">
    <text evidence="1">The sequence shown here is derived from an EMBL/GenBank/DDBJ whole genome shotgun (WGS) entry which is preliminary data.</text>
</comment>
<protein>
    <submittedName>
        <fullName evidence="1">Uncharacterized protein</fullName>
    </submittedName>
</protein>
<reference evidence="1 2" key="1">
    <citation type="submission" date="2017-06" db="EMBL/GenBank/DDBJ databases">
        <title>Investigating the central metabolism of Clostridium thermosuccinogenes.</title>
        <authorList>
            <person name="Koendjbiharie J.G."/>
            <person name="van Kranenburg R."/>
        </authorList>
    </citation>
    <scope>NUCLEOTIDE SEQUENCE [LARGE SCALE GENOMIC DNA]</scope>
    <source>
        <strain evidence="1 2">DSM 5806</strain>
    </source>
</reference>
<dbReference type="Proteomes" id="UP000236151">
    <property type="component" value="Unassembled WGS sequence"/>
</dbReference>
<gene>
    <name evidence="1" type="ORF">CDQ84_06775</name>
</gene>
<proteinExistence type="predicted"/>
<dbReference type="OrthoDB" id="1808488at2"/>
<organism evidence="1 2">
    <name type="scientific">Clostridium thermosuccinogenes</name>
    <dbReference type="NCBI Taxonomy" id="84032"/>
    <lineage>
        <taxon>Bacteria</taxon>
        <taxon>Bacillati</taxon>
        <taxon>Bacillota</taxon>
        <taxon>Clostridia</taxon>
        <taxon>Eubacteriales</taxon>
        <taxon>Clostridiaceae</taxon>
        <taxon>Clostridium</taxon>
    </lineage>
</organism>
<dbReference type="EMBL" id="NIOJ01000012">
    <property type="protein sequence ID" value="PNU00377.1"/>
    <property type="molecule type" value="Genomic_DNA"/>
</dbReference>
<dbReference type="AlphaFoldDB" id="A0A2K2FNM3"/>
<accession>A0A2K2FNM3</accession>
<keyword evidence="2" id="KW-1185">Reference proteome</keyword>
<sequence>MNLKETRDTEYSKCVNLLAKLIDLDDNTKEKIYKCFQCMGIKNFFINLESVNLPLETCEKLKSIKSVIEMFDEEGGQA</sequence>
<name>A0A2K2FNM3_9CLOT</name>
<dbReference type="RefSeq" id="WP_103080964.1">
    <property type="nucleotide sequence ID" value="NZ_CP021850.1"/>
</dbReference>
<evidence type="ECO:0000313" key="2">
    <source>
        <dbReference type="Proteomes" id="UP000236151"/>
    </source>
</evidence>